<comment type="caution">
    <text evidence="3">The sequence shown here is derived from an EMBL/GenBank/DDBJ whole genome shotgun (WGS) entry which is preliminary data.</text>
</comment>
<evidence type="ECO:0000256" key="1">
    <source>
        <dbReference type="SAM" id="MobiDB-lite"/>
    </source>
</evidence>
<evidence type="ECO:0000313" key="3">
    <source>
        <dbReference type="EMBL" id="KAK7600988.1"/>
    </source>
</evidence>
<sequence length="911" mass="103822">MSSRGKLLLDLIRKKNNEKAEQSLEQKQKYAEDRFVDKKAEMLDLQNFFEMGPNLTPAVQLVDPVLLRDEFKNFSDQNFDTVLTPLATVNPNVYAPALTFFQNTTSNSASNFTFLQNATSNSVPDNVSEAATFTISEPTFFHKVLMPQDASVGLNEYVNVHPTSITSLLSNSNPVSEFILSESPAQNSSSQASISEFILPESAAQNSFSQAPVSEFILPESAAQNSSSQALPEFVSSIDPDNPVKLCIRRTSNRFLDSSNNSALVDNSLRFYSSNDESDSDSEYEPQISQSQKKSSMSFSENSSSLDEREETNSPPASAASCYNDSEDVTPKKTRKRRAKPHKWSDKKAKIRRNMGQSYISRSKSKKKVQGKKLRPPSCEDKCKLRCIEKITEHQRQKIFKSFWALGDVCKQRCFIAANLQNIQPTRVSSLPRQRKLNQAYHFEVEGSPIRVCKAFFCDTLDITNRVIQTVLAKKSISPSCLRTDFRGKHKNQTRIPDEVKQGVRDHIDSIPRIESHYLRAQTAREFIDGGRSISDIHRDYLEDCRKADQPSANFQMYSKIFNEEYNLGFFVPKKDQCELCVAFENAEGDEKEKLVEKYETHQNEKTLSRSEKDQDKAKINENFLVAVYDLQAVLPVPRGDVSVFYYKSKLNSYNFTISQLQSDKTHCYLWHEGEGNRGAEEIASCVFKFIETTVKERAEEDNSDDFDIVFYSDNCCGQQKNKFMVALYMFALKKFEKINSISHKYLITGHTQNEGDSVHSTIEKQIKRSLRSGPIYVPSQYAELIKSAKKKGNPYIVHELSHSDFFTIKQMTTNLGLKLDLIKISSVKAWRIEKSCPEIFQFKTSYTQTSYERLDVTKKTKSRKPKELPELYPLYSNSIPIKPNKKSDLLSLTANNHIPKIYSSFFESLV</sequence>
<feature type="compositionally biased region" description="Polar residues" evidence="1">
    <location>
        <begin position="313"/>
        <end position="324"/>
    </location>
</feature>
<gene>
    <name evidence="3" type="ORF">V9T40_008429</name>
</gene>
<accession>A0AAN9TN42</accession>
<reference evidence="3 4" key="1">
    <citation type="submission" date="2024-03" db="EMBL/GenBank/DDBJ databases">
        <title>Adaptation during the transition from Ophiocordyceps entomopathogen to insect associate is accompanied by gene loss and intensified selection.</title>
        <authorList>
            <person name="Ward C.M."/>
            <person name="Onetto C.A."/>
            <person name="Borneman A.R."/>
        </authorList>
    </citation>
    <scope>NUCLEOTIDE SEQUENCE [LARGE SCALE GENOMIC DNA]</scope>
    <source>
        <strain evidence="3">AWRI1</strain>
        <tissue evidence="3">Single Adult Female</tissue>
    </source>
</reference>
<evidence type="ECO:0000259" key="2">
    <source>
        <dbReference type="Pfam" id="PF25273"/>
    </source>
</evidence>
<feature type="compositionally biased region" description="Basic residues" evidence="1">
    <location>
        <begin position="363"/>
        <end position="375"/>
    </location>
</feature>
<keyword evidence="4" id="KW-1185">Reference proteome</keyword>
<dbReference type="AlphaFoldDB" id="A0AAN9TN42"/>
<dbReference type="EMBL" id="JBBCAQ010000010">
    <property type="protein sequence ID" value="KAK7600988.1"/>
    <property type="molecule type" value="Genomic_DNA"/>
</dbReference>
<dbReference type="Pfam" id="PF25273">
    <property type="entry name" value="DUF7869"/>
    <property type="match status" value="1"/>
</dbReference>
<feature type="region of interest" description="Disordered" evidence="1">
    <location>
        <begin position="274"/>
        <end position="375"/>
    </location>
</feature>
<feature type="domain" description="DUF7869" evidence="2">
    <location>
        <begin position="713"/>
        <end position="790"/>
    </location>
</feature>
<feature type="compositionally biased region" description="Low complexity" evidence="1">
    <location>
        <begin position="289"/>
        <end position="305"/>
    </location>
</feature>
<organism evidence="3 4">
    <name type="scientific">Parthenolecanium corni</name>
    <dbReference type="NCBI Taxonomy" id="536013"/>
    <lineage>
        <taxon>Eukaryota</taxon>
        <taxon>Metazoa</taxon>
        <taxon>Ecdysozoa</taxon>
        <taxon>Arthropoda</taxon>
        <taxon>Hexapoda</taxon>
        <taxon>Insecta</taxon>
        <taxon>Pterygota</taxon>
        <taxon>Neoptera</taxon>
        <taxon>Paraneoptera</taxon>
        <taxon>Hemiptera</taxon>
        <taxon>Sternorrhyncha</taxon>
        <taxon>Coccoidea</taxon>
        <taxon>Coccidae</taxon>
        <taxon>Parthenolecanium</taxon>
    </lineage>
</organism>
<dbReference type="InterPro" id="IPR057191">
    <property type="entry name" value="DUF7869"/>
</dbReference>
<evidence type="ECO:0000313" key="4">
    <source>
        <dbReference type="Proteomes" id="UP001367676"/>
    </source>
</evidence>
<dbReference type="PANTHER" id="PTHR10773:SF19">
    <property type="match status" value="1"/>
</dbReference>
<protein>
    <recommendedName>
        <fullName evidence="2">DUF7869 domain-containing protein</fullName>
    </recommendedName>
</protein>
<dbReference type="Proteomes" id="UP001367676">
    <property type="component" value="Unassembled WGS sequence"/>
</dbReference>
<proteinExistence type="predicted"/>
<dbReference type="PANTHER" id="PTHR10773">
    <property type="entry name" value="DNA-DIRECTED RNA POLYMERASES I, II, AND III SUBUNIT RPABC2"/>
    <property type="match status" value="1"/>
</dbReference>
<name>A0AAN9TN42_9HEMI</name>
<feature type="compositionally biased region" description="Basic residues" evidence="1">
    <location>
        <begin position="332"/>
        <end position="342"/>
    </location>
</feature>